<organism evidence="16 17">
    <name type="scientific">Fervidicella metallireducens AeB</name>
    <dbReference type="NCBI Taxonomy" id="1403537"/>
    <lineage>
        <taxon>Bacteria</taxon>
        <taxon>Bacillati</taxon>
        <taxon>Bacillota</taxon>
        <taxon>Clostridia</taxon>
        <taxon>Eubacteriales</taxon>
        <taxon>Clostridiaceae</taxon>
        <taxon>Fervidicella</taxon>
    </lineage>
</organism>
<dbReference type="SUPFAM" id="SSF51246">
    <property type="entry name" value="Rudiment single hybrid motif"/>
    <property type="match status" value="1"/>
</dbReference>
<keyword evidence="4 13" id="KW-0436">Ligase</keyword>
<name>A0A017RXN3_9CLOT</name>
<keyword evidence="8 14" id="KW-0067">ATP-binding</keyword>
<evidence type="ECO:0000256" key="10">
    <source>
        <dbReference type="ARBA" id="ARBA00038345"/>
    </source>
</evidence>
<accession>A0A017RXN3</accession>
<dbReference type="Gene3D" id="3.90.600.10">
    <property type="entry name" value="Phosphoribosylglycinamide synthetase, C-terminal domain"/>
    <property type="match status" value="1"/>
</dbReference>
<dbReference type="Gene3D" id="3.40.50.20">
    <property type="match status" value="1"/>
</dbReference>
<evidence type="ECO:0000256" key="7">
    <source>
        <dbReference type="ARBA" id="ARBA00022755"/>
    </source>
</evidence>
<dbReference type="Pfam" id="PF02843">
    <property type="entry name" value="GARS_C"/>
    <property type="match status" value="1"/>
</dbReference>
<dbReference type="SUPFAM" id="SSF52440">
    <property type="entry name" value="PreATP-grasp domain"/>
    <property type="match status" value="1"/>
</dbReference>
<dbReference type="EMBL" id="AZQP01000008">
    <property type="protein sequence ID" value="EYE89154.1"/>
    <property type="molecule type" value="Genomic_DNA"/>
</dbReference>
<evidence type="ECO:0000256" key="4">
    <source>
        <dbReference type="ARBA" id="ARBA00022598"/>
    </source>
</evidence>
<sequence>MKVLVIGSGGREHAIAWKISQNSDVEKIYCAPGNGGTFFENKCHNINLTRIDDLLNFARKENIDLTVVGPEAPLVEGIVDVFKKEGLRIFGPSKRAAQLEGSKIFSKNFMKKYNVKTAAYEVFEEEASAVEYLKECEYPIVIKADGLAAGKGVAICNSFEEAQGVISDFMIQDIFKGAGKRIVIEEYLDGVEASILSVTDGKTIIPFISAKDHKTIFEGNQGPNTGGMGVIAPNPYCTEEVYKDFQENIMIPTLKGIQEEKMDFTGIIFFGIMITKKGVYLLEYNVRMGDPETEALLPLMKSDLTQIIINACDNRLNEIQIEWFQGYSCCVIASSKGYPGKYKTGFEITGIEKTKGKVFIAGAAAESNRLTTSGGRVLAVTYVAEELNDAVKGAYEDLNNINFEGIYYRKDIGRL</sequence>
<evidence type="ECO:0000313" key="17">
    <source>
        <dbReference type="Proteomes" id="UP000019681"/>
    </source>
</evidence>
<comment type="catalytic activity">
    <reaction evidence="13">
        <text>5-phospho-beta-D-ribosylamine + glycine + ATP = N(1)-(5-phospho-beta-D-ribosyl)glycinamide + ADP + phosphate + H(+)</text>
        <dbReference type="Rhea" id="RHEA:17453"/>
        <dbReference type="ChEBI" id="CHEBI:15378"/>
        <dbReference type="ChEBI" id="CHEBI:30616"/>
        <dbReference type="ChEBI" id="CHEBI:43474"/>
        <dbReference type="ChEBI" id="CHEBI:57305"/>
        <dbReference type="ChEBI" id="CHEBI:58681"/>
        <dbReference type="ChEBI" id="CHEBI:143788"/>
        <dbReference type="ChEBI" id="CHEBI:456216"/>
        <dbReference type="EC" id="6.3.4.13"/>
    </reaction>
</comment>
<dbReference type="InterPro" id="IPR016185">
    <property type="entry name" value="PreATP-grasp_dom_sf"/>
</dbReference>
<dbReference type="SMART" id="SM01210">
    <property type="entry name" value="GARS_C"/>
    <property type="match status" value="1"/>
</dbReference>
<evidence type="ECO:0000256" key="1">
    <source>
        <dbReference type="ARBA" id="ARBA00001936"/>
    </source>
</evidence>
<dbReference type="SMART" id="SM01209">
    <property type="entry name" value="GARS_A"/>
    <property type="match status" value="1"/>
</dbReference>
<dbReference type="EC" id="6.3.4.13" evidence="3 13"/>
<keyword evidence="9" id="KW-0464">Manganese</keyword>
<evidence type="ECO:0000256" key="9">
    <source>
        <dbReference type="ARBA" id="ARBA00023211"/>
    </source>
</evidence>
<dbReference type="InterPro" id="IPR037123">
    <property type="entry name" value="PRibGlycinamide_synth_C_sf"/>
</dbReference>
<dbReference type="PANTHER" id="PTHR43472:SF1">
    <property type="entry name" value="PHOSPHORIBOSYLAMINE--GLYCINE LIGASE, CHLOROPLASTIC"/>
    <property type="match status" value="1"/>
</dbReference>
<gene>
    <name evidence="13" type="primary">purD</name>
    <name evidence="16" type="ORF">Q428_04230</name>
</gene>
<keyword evidence="5" id="KW-0479">Metal-binding</keyword>
<dbReference type="InterPro" id="IPR020562">
    <property type="entry name" value="PRibGlycinamide_synth_N"/>
</dbReference>
<evidence type="ECO:0000259" key="15">
    <source>
        <dbReference type="PROSITE" id="PS50975"/>
    </source>
</evidence>
<comment type="caution">
    <text evidence="16">The sequence shown here is derived from an EMBL/GenBank/DDBJ whole genome shotgun (WGS) entry which is preliminary data.</text>
</comment>
<dbReference type="SUPFAM" id="SSF56059">
    <property type="entry name" value="Glutathione synthetase ATP-binding domain-like"/>
    <property type="match status" value="1"/>
</dbReference>
<dbReference type="InterPro" id="IPR011761">
    <property type="entry name" value="ATP-grasp"/>
</dbReference>
<evidence type="ECO:0000256" key="13">
    <source>
        <dbReference type="HAMAP-Rule" id="MF_00138"/>
    </source>
</evidence>
<dbReference type="AlphaFoldDB" id="A0A017RXN3"/>
<keyword evidence="7 13" id="KW-0658">Purine biosynthesis</keyword>
<comment type="pathway">
    <text evidence="2 13">Purine metabolism; IMP biosynthesis via de novo pathway; N(1)-(5-phospho-D-ribosyl)glycinamide from 5-phospho-alpha-D-ribose 1-diphosphate: step 2/2.</text>
</comment>
<evidence type="ECO:0000256" key="8">
    <source>
        <dbReference type="ARBA" id="ARBA00022840"/>
    </source>
</evidence>
<reference evidence="16 17" key="1">
    <citation type="journal article" date="2014" name="Genome Announc.">
        <title>Draft Genome Sequence of Fervidicella metallireducens Strain AeBT, an Iron-Reducing Thermoanaerobe from the Great Artesian Basin.</title>
        <authorList>
            <person name="Patel B.K."/>
        </authorList>
    </citation>
    <scope>NUCLEOTIDE SEQUENCE [LARGE SCALE GENOMIC DNA]</scope>
    <source>
        <strain evidence="16 17">AeB</strain>
    </source>
</reference>
<comment type="similarity">
    <text evidence="10 13">Belongs to the GARS family.</text>
</comment>
<evidence type="ECO:0000313" key="16">
    <source>
        <dbReference type="EMBL" id="EYE89154.1"/>
    </source>
</evidence>
<keyword evidence="6 14" id="KW-0547">Nucleotide-binding</keyword>
<dbReference type="OrthoDB" id="9807240at2"/>
<dbReference type="RefSeq" id="WP_035378440.1">
    <property type="nucleotide sequence ID" value="NZ_AZQP01000008.1"/>
</dbReference>
<dbReference type="GO" id="GO:0006189">
    <property type="term" value="P:'de novo' IMP biosynthetic process"/>
    <property type="evidence" value="ECO:0007669"/>
    <property type="project" value="UniProtKB-UniRule"/>
</dbReference>
<dbReference type="NCBIfam" id="TIGR00877">
    <property type="entry name" value="purD"/>
    <property type="match status" value="1"/>
</dbReference>
<dbReference type="UniPathway" id="UPA00074">
    <property type="reaction ID" value="UER00125"/>
</dbReference>
<proteinExistence type="inferred from homology"/>
<dbReference type="Proteomes" id="UP000019681">
    <property type="component" value="Unassembled WGS sequence"/>
</dbReference>
<dbReference type="PANTHER" id="PTHR43472">
    <property type="entry name" value="PHOSPHORIBOSYLAMINE--GLYCINE LIGASE"/>
    <property type="match status" value="1"/>
</dbReference>
<dbReference type="Pfam" id="PF01071">
    <property type="entry name" value="GARS_A"/>
    <property type="match status" value="1"/>
</dbReference>
<dbReference type="InterPro" id="IPR020560">
    <property type="entry name" value="PRibGlycinamide_synth_C-dom"/>
</dbReference>
<dbReference type="PROSITE" id="PS50975">
    <property type="entry name" value="ATP_GRASP"/>
    <property type="match status" value="1"/>
</dbReference>
<evidence type="ECO:0000256" key="11">
    <source>
        <dbReference type="ARBA" id="ARBA00042242"/>
    </source>
</evidence>
<dbReference type="InterPro" id="IPR020561">
    <property type="entry name" value="PRibGlycinamid_synth_ATP-grasp"/>
</dbReference>
<evidence type="ECO:0000256" key="5">
    <source>
        <dbReference type="ARBA" id="ARBA00022723"/>
    </source>
</evidence>
<evidence type="ECO:0000256" key="12">
    <source>
        <dbReference type="ARBA" id="ARBA00042864"/>
    </source>
</evidence>
<dbReference type="Pfam" id="PF02844">
    <property type="entry name" value="GARS_N"/>
    <property type="match status" value="1"/>
</dbReference>
<dbReference type="InterPro" id="IPR000115">
    <property type="entry name" value="PRibGlycinamide_synth"/>
</dbReference>
<evidence type="ECO:0000256" key="2">
    <source>
        <dbReference type="ARBA" id="ARBA00005174"/>
    </source>
</evidence>
<evidence type="ECO:0000256" key="3">
    <source>
        <dbReference type="ARBA" id="ARBA00013255"/>
    </source>
</evidence>
<keyword evidence="17" id="KW-1185">Reference proteome</keyword>
<dbReference type="STRING" id="1403537.Q428_04230"/>
<feature type="domain" description="ATP-grasp" evidence="15">
    <location>
        <begin position="107"/>
        <end position="313"/>
    </location>
</feature>
<dbReference type="HAMAP" id="MF_00138">
    <property type="entry name" value="GARS"/>
    <property type="match status" value="1"/>
</dbReference>
<dbReference type="InterPro" id="IPR011054">
    <property type="entry name" value="Rudment_hybrid_motif"/>
</dbReference>
<evidence type="ECO:0000256" key="14">
    <source>
        <dbReference type="PROSITE-ProRule" id="PRU00409"/>
    </source>
</evidence>
<dbReference type="GO" id="GO:0046872">
    <property type="term" value="F:metal ion binding"/>
    <property type="evidence" value="ECO:0007669"/>
    <property type="project" value="UniProtKB-KW"/>
</dbReference>
<comment type="cofactor">
    <cofactor evidence="1">
        <name>Mn(2+)</name>
        <dbReference type="ChEBI" id="CHEBI:29035"/>
    </cofactor>
</comment>
<dbReference type="FunFam" id="3.40.50.20:FF:000006">
    <property type="entry name" value="Phosphoribosylamine--glycine ligase, chloroplastic"/>
    <property type="match status" value="1"/>
</dbReference>
<dbReference type="Gene3D" id="3.30.1490.20">
    <property type="entry name" value="ATP-grasp fold, A domain"/>
    <property type="match status" value="1"/>
</dbReference>
<dbReference type="Gene3D" id="3.30.470.20">
    <property type="entry name" value="ATP-grasp fold, B domain"/>
    <property type="match status" value="1"/>
</dbReference>
<dbReference type="GO" id="GO:0004637">
    <property type="term" value="F:phosphoribosylamine-glycine ligase activity"/>
    <property type="evidence" value="ECO:0007669"/>
    <property type="project" value="UniProtKB-UniRule"/>
</dbReference>
<dbReference type="GO" id="GO:0005524">
    <property type="term" value="F:ATP binding"/>
    <property type="evidence" value="ECO:0007669"/>
    <property type="project" value="UniProtKB-UniRule"/>
</dbReference>
<evidence type="ECO:0000256" key="6">
    <source>
        <dbReference type="ARBA" id="ARBA00022741"/>
    </source>
</evidence>
<dbReference type="GO" id="GO:0009113">
    <property type="term" value="P:purine nucleobase biosynthetic process"/>
    <property type="evidence" value="ECO:0007669"/>
    <property type="project" value="InterPro"/>
</dbReference>
<dbReference type="InterPro" id="IPR013815">
    <property type="entry name" value="ATP_grasp_subdomain_1"/>
</dbReference>
<protein>
    <recommendedName>
        <fullName evidence="3 13">Phosphoribosylamine--glycine ligase</fullName>
        <ecNumber evidence="3 13">6.3.4.13</ecNumber>
    </recommendedName>
    <alternativeName>
        <fullName evidence="13">GARS</fullName>
    </alternativeName>
    <alternativeName>
        <fullName evidence="11 13">Glycinamide ribonucleotide synthetase</fullName>
    </alternativeName>
    <alternativeName>
        <fullName evidence="12 13">Phosphoribosylglycinamide synthetase</fullName>
    </alternativeName>
</protein>